<reference evidence="1 2" key="1">
    <citation type="submission" date="2023-05" db="EMBL/GenBank/DDBJ databases">
        <title>Actinoplanes sp. NEAU-A12 genome sequencing.</title>
        <authorList>
            <person name="Wang Z.-S."/>
        </authorList>
    </citation>
    <scope>NUCLEOTIDE SEQUENCE [LARGE SCALE GENOMIC DNA]</scope>
    <source>
        <strain evidence="1 2">NEAU-A12</strain>
    </source>
</reference>
<proteinExistence type="predicted"/>
<dbReference type="RefSeq" id="WP_282767401.1">
    <property type="nucleotide sequence ID" value="NZ_JASCTH010000063.1"/>
</dbReference>
<evidence type="ECO:0000313" key="2">
    <source>
        <dbReference type="Proteomes" id="UP001241758"/>
    </source>
</evidence>
<gene>
    <name evidence="1" type="ORF">QLQ12_45950</name>
</gene>
<dbReference type="InterPro" id="IPR012340">
    <property type="entry name" value="NA-bd_OB-fold"/>
</dbReference>
<keyword evidence="2" id="KW-1185">Reference proteome</keyword>
<dbReference type="SUPFAM" id="SSF50249">
    <property type="entry name" value="Nucleic acid-binding proteins"/>
    <property type="match status" value="1"/>
</dbReference>
<organism evidence="1 2">
    <name type="scientific">Actinoplanes sandaracinus</name>
    <dbReference type="NCBI Taxonomy" id="3045177"/>
    <lineage>
        <taxon>Bacteria</taxon>
        <taxon>Bacillati</taxon>
        <taxon>Actinomycetota</taxon>
        <taxon>Actinomycetes</taxon>
        <taxon>Micromonosporales</taxon>
        <taxon>Micromonosporaceae</taxon>
        <taxon>Actinoplanes</taxon>
    </lineage>
</organism>
<evidence type="ECO:0000313" key="1">
    <source>
        <dbReference type="EMBL" id="MDI6105938.1"/>
    </source>
</evidence>
<name>A0ABT6X1Q7_9ACTN</name>
<comment type="caution">
    <text evidence="1">The sequence shown here is derived from an EMBL/GenBank/DDBJ whole genome shotgun (WGS) entry which is preliminary data.</text>
</comment>
<dbReference type="Proteomes" id="UP001241758">
    <property type="component" value="Unassembled WGS sequence"/>
</dbReference>
<dbReference type="Gene3D" id="2.40.50.140">
    <property type="entry name" value="Nucleic acid-binding proteins"/>
    <property type="match status" value="1"/>
</dbReference>
<accession>A0ABT6X1Q7</accession>
<dbReference type="EMBL" id="JASCTH010000063">
    <property type="protein sequence ID" value="MDI6105938.1"/>
    <property type="molecule type" value="Genomic_DNA"/>
</dbReference>
<protein>
    <submittedName>
        <fullName evidence="1">RNA-binding protein</fullName>
    </submittedName>
</protein>
<sequence>MAEYSWPPDSDRRGERAADRWEETVAALPDGVAVTGQVIGRQPFGVFVEIDGVSDVMGLAEVTTMPPGAVLPAVGTIVQGAVIDHTAHNHQVRLLLLGL</sequence>